<dbReference type="RefSeq" id="WP_138480288.1">
    <property type="nucleotide sequence ID" value="NZ_PPSW01000011.1"/>
</dbReference>
<dbReference type="GO" id="GO:0005737">
    <property type="term" value="C:cytoplasm"/>
    <property type="evidence" value="ECO:0007669"/>
    <property type="project" value="UniProtKB-ARBA"/>
</dbReference>
<evidence type="ECO:0000256" key="7">
    <source>
        <dbReference type="RuleBase" id="RU004466"/>
    </source>
</evidence>
<evidence type="ECO:0000256" key="4">
    <source>
        <dbReference type="ARBA" id="ARBA00022723"/>
    </source>
</evidence>
<evidence type="ECO:0000256" key="2">
    <source>
        <dbReference type="ARBA" id="ARBA00006706"/>
    </source>
</evidence>
<dbReference type="SFLD" id="SFLDG01017">
    <property type="entry name" value="Polyprenyl_Transferase_Like"/>
    <property type="match status" value="1"/>
</dbReference>
<dbReference type="NCBIfam" id="NF045485">
    <property type="entry name" value="FPPsyn"/>
    <property type="match status" value="1"/>
</dbReference>
<comment type="similarity">
    <text evidence="2 7">Belongs to the FPP/GGPP synthase family.</text>
</comment>
<keyword evidence="3 7" id="KW-0808">Transferase</keyword>
<dbReference type="GO" id="GO:0008654">
    <property type="term" value="P:phospholipid biosynthetic process"/>
    <property type="evidence" value="ECO:0007669"/>
    <property type="project" value="UniProtKB-ARBA"/>
</dbReference>
<dbReference type="PANTHER" id="PTHR43281">
    <property type="entry name" value="FARNESYL DIPHOSPHATE SYNTHASE"/>
    <property type="match status" value="1"/>
</dbReference>
<proteinExistence type="inferred from homology"/>
<dbReference type="InterPro" id="IPR033749">
    <property type="entry name" value="Polyprenyl_synt_CS"/>
</dbReference>
<dbReference type="SFLD" id="SFLDS00005">
    <property type="entry name" value="Isoprenoid_Synthase_Type_I"/>
    <property type="match status" value="1"/>
</dbReference>
<comment type="caution">
    <text evidence="8">The sequence shown here is derived from an EMBL/GenBank/DDBJ whole genome shotgun (WGS) entry which is preliminary data.</text>
</comment>
<dbReference type="AlphaFoldDB" id="A0A5R9Q388"/>
<dbReference type="GO" id="GO:0016114">
    <property type="term" value="P:terpenoid biosynthetic process"/>
    <property type="evidence" value="ECO:0007669"/>
    <property type="project" value="UniProtKB-ARBA"/>
</dbReference>
<evidence type="ECO:0000256" key="1">
    <source>
        <dbReference type="ARBA" id="ARBA00001946"/>
    </source>
</evidence>
<dbReference type="FunFam" id="1.10.600.10:FF:000001">
    <property type="entry name" value="Geranylgeranyl diphosphate synthase"/>
    <property type="match status" value="1"/>
</dbReference>
<keyword evidence="5" id="KW-0460">Magnesium</keyword>
<dbReference type="InterPro" id="IPR008949">
    <property type="entry name" value="Isoprenoid_synthase_dom_sf"/>
</dbReference>
<keyword evidence="4" id="KW-0479">Metal-binding</keyword>
<evidence type="ECO:0000313" key="8">
    <source>
        <dbReference type="EMBL" id="TLX47628.1"/>
    </source>
</evidence>
<dbReference type="PROSITE" id="PS00723">
    <property type="entry name" value="POLYPRENYL_SYNTHASE_1"/>
    <property type="match status" value="1"/>
</dbReference>
<dbReference type="GO" id="GO:0004659">
    <property type="term" value="F:prenyltransferase activity"/>
    <property type="evidence" value="ECO:0007669"/>
    <property type="project" value="InterPro"/>
</dbReference>
<reference evidence="8 9" key="1">
    <citation type="submission" date="2018-01" db="EMBL/GenBank/DDBJ databases">
        <title>Co-occurrence of chitin degradation, pigmentation and bioactivity in marine Pseudoalteromonas.</title>
        <authorList>
            <person name="Paulsen S."/>
            <person name="Gram L."/>
            <person name="Machado H."/>
        </authorList>
    </citation>
    <scope>NUCLEOTIDE SEQUENCE [LARGE SCALE GENOMIC DNA]</scope>
    <source>
        <strain evidence="8 9">S3663</strain>
    </source>
</reference>
<dbReference type="Pfam" id="PF00348">
    <property type="entry name" value="polyprenyl_synt"/>
    <property type="match status" value="1"/>
</dbReference>
<dbReference type="SUPFAM" id="SSF48576">
    <property type="entry name" value="Terpenoid synthases"/>
    <property type="match status" value="1"/>
</dbReference>
<dbReference type="EMBL" id="PPSW01000011">
    <property type="protein sequence ID" value="TLX47628.1"/>
    <property type="molecule type" value="Genomic_DNA"/>
</dbReference>
<dbReference type="InterPro" id="IPR000092">
    <property type="entry name" value="Polyprenyl_synt"/>
</dbReference>
<gene>
    <name evidence="8" type="ORF">C1E24_07735</name>
</gene>
<evidence type="ECO:0000256" key="5">
    <source>
        <dbReference type="ARBA" id="ARBA00022842"/>
    </source>
</evidence>
<dbReference type="GO" id="GO:0046872">
    <property type="term" value="F:metal ion binding"/>
    <property type="evidence" value="ECO:0007669"/>
    <property type="project" value="UniProtKB-KW"/>
</dbReference>
<comment type="cofactor">
    <cofactor evidence="1">
        <name>Mg(2+)</name>
        <dbReference type="ChEBI" id="CHEBI:18420"/>
    </cofactor>
</comment>
<dbReference type="PANTHER" id="PTHR43281:SF1">
    <property type="entry name" value="FARNESYL DIPHOSPHATE SYNTHASE"/>
    <property type="match status" value="1"/>
</dbReference>
<evidence type="ECO:0000256" key="6">
    <source>
        <dbReference type="ARBA" id="ARBA00023229"/>
    </source>
</evidence>
<dbReference type="Gene3D" id="1.10.600.10">
    <property type="entry name" value="Farnesyl Diphosphate Synthase"/>
    <property type="match status" value="1"/>
</dbReference>
<name>A0A5R9Q388_9GAMM</name>
<dbReference type="CDD" id="cd00685">
    <property type="entry name" value="Trans_IPPS_HT"/>
    <property type="match status" value="1"/>
</dbReference>
<protein>
    <submittedName>
        <fullName evidence="8">(2E,6E)-farnesyl diphosphate synthase</fullName>
    </submittedName>
</protein>
<dbReference type="PROSITE" id="PS00444">
    <property type="entry name" value="POLYPRENYL_SYNTHASE_2"/>
    <property type="match status" value="1"/>
</dbReference>
<dbReference type="NCBIfam" id="NF007877">
    <property type="entry name" value="PRK10581.1"/>
    <property type="match status" value="1"/>
</dbReference>
<evidence type="ECO:0000256" key="3">
    <source>
        <dbReference type="ARBA" id="ARBA00022679"/>
    </source>
</evidence>
<dbReference type="Proteomes" id="UP000309186">
    <property type="component" value="Unassembled WGS sequence"/>
</dbReference>
<dbReference type="OrthoDB" id="9805316at2"/>
<evidence type="ECO:0000313" key="9">
    <source>
        <dbReference type="Proteomes" id="UP000309186"/>
    </source>
</evidence>
<sequence length="295" mass="32012">MNLFEHINTAQNRLDSYISNYFSLALDTDETVKSATFYSINNGGKRLRPFLVYTVGKLLGAKETDLDVAAAAIECIHSYSLVHDDLPAMDDDDLRRGKPTCHIAYDEAQAILAGDALQTLAFEFLSEHEFSVSAKQQIKMINTLAVASGLQGMVGGQALDISATEKSITLAELERIHRLKTGALLNCAIKLGALCATDVETEIITALDIYGKNLGLAFQVQDDILDIEGDTAVLGKPQGSDLDNHKSTYPALLGLDGAKQKAHLLVKDALSALDTIPHNTDVLAELAKYIIERDH</sequence>
<dbReference type="InterPro" id="IPR053378">
    <property type="entry name" value="Prenyl_diphosphate_synthase"/>
</dbReference>
<organism evidence="8 9">
    <name type="scientific">Pseudoalteromonas phenolica</name>
    <dbReference type="NCBI Taxonomy" id="161398"/>
    <lineage>
        <taxon>Bacteria</taxon>
        <taxon>Pseudomonadati</taxon>
        <taxon>Pseudomonadota</taxon>
        <taxon>Gammaproteobacteria</taxon>
        <taxon>Alteromonadales</taxon>
        <taxon>Pseudoalteromonadaceae</taxon>
        <taxon>Pseudoalteromonas</taxon>
    </lineage>
</organism>
<keyword evidence="6" id="KW-0414">Isoprene biosynthesis</keyword>
<accession>A0A5R9Q388</accession>